<evidence type="ECO:0000313" key="2">
    <source>
        <dbReference type="EMBL" id="KAK3944643.1"/>
    </source>
</evidence>
<dbReference type="Proteomes" id="UP001303473">
    <property type="component" value="Unassembled WGS sequence"/>
</dbReference>
<accession>A0AAN6S951</accession>
<name>A0AAN6S951_9PEZI</name>
<feature type="region of interest" description="Disordered" evidence="1">
    <location>
        <begin position="91"/>
        <end position="170"/>
    </location>
</feature>
<dbReference type="AlphaFoldDB" id="A0AAN6S951"/>
<reference evidence="3" key="1">
    <citation type="journal article" date="2023" name="Mol. Phylogenet. Evol.">
        <title>Genome-scale phylogeny and comparative genomics of the fungal order Sordariales.</title>
        <authorList>
            <person name="Hensen N."/>
            <person name="Bonometti L."/>
            <person name="Westerberg I."/>
            <person name="Brannstrom I.O."/>
            <person name="Guillou S."/>
            <person name="Cros-Aarteil S."/>
            <person name="Calhoun S."/>
            <person name="Haridas S."/>
            <person name="Kuo A."/>
            <person name="Mondo S."/>
            <person name="Pangilinan J."/>
            <person name="Riley R."/>
            <person name="LaButti K."/>
            <person name="Andreopoulos B."/>
            <person name="Lipzen A."/>
            <person name="Chen C."/>
            <person name="Yan M."/>
            <person name="Daum C."/>
            <person name="Ng V."/>
            <person name="Clum A."/>
            <person name="Steindorff A."/>
            <person name="Ohm R.A."/>
            <person name="Martin F."/>
            <person name="Silar P."/>
            <person name="Natvig D.O."/>
            <person name="Lalanne C."/>
            <person name="Gautier V."/>
            <person name="Ament-Velasquez S.L."/>
            <person name="Kruys A."/>
            <person name="Hutchinson M.I."/>
            <person name="Powell A.J."/>
            <person name="Barry K."/>
            <person name="Miller A.N."/>
            <person name="Grigoriev I.V."/>
            <person name="Debuchy R."/>
            <person name="Gladieux P."/>
            <person name="Hiltunen Thoren M."/>
            <person name="Johannesson H."/>
        </authorList>
    </citation>
    <scope>NUCLEOTIDE SEQUENCE [LARGE SCALE GENOMIC DNA]</scope>
    <source>
        <strain evidence="3">CBS 340.73</strain>
    </source>
</reference>
<feature type="compositionally biased region" description="Basic and acidic residues" evidence="1">
    <location>
        <begin position="19"/>
        <end position="33"/>
    </location>
</feature>
<proteinExistence type="predicted"/>
<evidence type="ECO:0000256" key="1">
    <source>
        <dbReference type="SAM" id="MobiDB-lite"/>
    </source>
</evidence>
<comment type="caution">
    <text evidence="2">The sequence shown here is derived from an EMBL/GenBank/DDBJ whole genome shotgun (WGS) entry which is preliminary data.</text>
</comment>
<dbReference type="EMBL" id="MU853758">
    <property type="protein sequence ID" value="KAK3944643.1"/>
    <property type="molecule type" value="Genomic_DNA"/>
</dbReference>
<organism evidence="2 3">
    <name type="scientific">Diplogelasinospora grovesii</name>
    <dbReference type="NCBI Taxonomy" id="303347"/>
    <lineage>
        <taxon>Eukaryota</taxon>
        <taxon>Fungi</taxon>
        <taxon>Dikarya</taxon>
        <taxon>Ascomycota</taxon>
        <taxon>Pezizomycotina</taxon>
        <taxon>Sordariomycetes</taxon>
        <taxon>Sordariomycetidae</taxon>
        <taxon>Sordariales</taxon>
        <taxon>Diplogelasinosporaceae</taxon>
        <taxon>Diplogelasinospora</taxon>
    </lineage>
</organism>
<sequence length="170" mass="18341">MSSDVFRRVGRGGAGNWYSKKDVEEADKKRTTSDVEAQNPATPVVAPSEPSQQQPSVPVYARAGRGGAGNFHDPANIPALGPQEMEKEVAAVAAAKQHKPSGTGLSGRGGMGNWMGGNDGSAAEDTRRKEEDEQKMQEEVEMKVLKEVDTGLAMPPRTYHRHDRDEDILA</sequence>
<feature type="compositionally biased region" description="Low complexity" evidence="1">
    <location>
        <begin position="43"/>
        <end position="59"/>
    </location>
</feature>
<feature type="compositionally biased region" description="Gly residues" evidence="1">
    <location>
        <begin position="104"/>
        <end position="119"/>
    </location>
</feature>
<evidence type="ECO:0000313" key="3">
    <source>
        <dbReference type="Proteomes" id="UP001303473"/>
    </source>
</evidence>
<dbReference type="Pfam" id="PF12223">
    <property type="entry name" value="DUF3602"/>
    <property type="match status" value="1"/>
</dbReference>
<keyword evidence="3" id="KW-1185">Reference proteome</keyword>
<gene>
    <name evidence="2" type="ORF">QBC46DRAFT_373918</name>
</gene>
<dbReference type="PANTHER" id="PTHR34693">
    <property type="entry name" value="PROTEIN PAR32"/>
    <property type="match status" value="1"/>
</dbReference>
<feature type="region of interest" description="Disordered" evidence="1">
    <location>
        <begin position="1"/>
        <end position="79"/>
    </location>
</feature>
<protein>
    <submittedName>
        <fullName evidence="2">Uncharacterized protein</fullName>
    </submittedName>
</protein>
<dbReference type="InterPro" id="IPR053203">
    <property type="entry name" value="Cisplatin_resist-associated"/>
</dbReference>
<dbReference type="PANTHER" id="PTHR34693:SF1">
    <property type="entry name" value="PROTEIN PAR32"/>
    <property type="match status" value="1"/>
</dbReference>
<dbReference type="InterPro" id="IPR022024">
    <property type="entry name" value="DUF3602"/>
</dbReference>
<feature type="compositionally biased region" description="Basic and acidic residues" evidence="1">
    <location>
        <begin position="124"/>
        <end position="149"/>
    </location>
</feature>